<dbReference type="Pfam" id="PF10744">
    <property type="entry name" value="Med1"/>
    <property type="match status" value="1"/>
</dbReference>
<evidence type="ECO:0000313" key="11">
    <source>
        <dbReference type="Proteomes" id="UP001151516"/>
    </source>
</evidence>
<comment type="similarity">
    <text evidence="2 7">Belongs to the Mediator complex subunit 1 family.</text>
</comment>
<dbReference type="GO" id="GO:0003712">
    <property type="term" value="F:transcription coregulator activity"/>
    <property type="evidence" value="ECO:0007669"/>
    <property type="project" value="InterPro"/>
</dbReference>
<dbReference type="GO" id="GO:0045944">
    <property type="term" value="P:positive regulation of transcription by RNA polymerase II"/>
    <property type="evidence" value="ECO:0007669"/>
    <property type="project" value="UniProtKB-ARBA"/>
</dbReference>
<comment type="subcellular location">
    <subcellularLocation>
        <location evidence="1 7">Nucleus</location>
    </subcellularLocation>
</comment>
<dbReference type="InterPro" id="IPR019680">
    <property type="entry name" value="Mediator_Med1"/>
</dbReference>
<dbReference type="AlphaFoldDB" id="A0A9W8GJT6"/>
<evidence type="ECO:0000256" key="4">
    <source>
        <dbReference type="ARBA" id="ARBA00023159"/>
    </source>
</evidence>
<evidence type="ECO:0000256" key="7">
    <source>
        <dbReference type="RuleBase" id="RU364059"/>
    </source>
</evidence>
<keyword evidence="6 7" id="KW-0539">Nucleus</keyword>
<organism evidence="10 11">
    <name type="scientific">Coemansia spiralis</name>
    <dbReference type="NCBI Taxonomy" id="417178"/>
    <lineage>
        <taxon>Eukaryota</taxon>
        <taxon>Fungi</taxon>
        <taxon>Fungi incertae sedis</taxon>
        <taxon>Zoopagomycota</taxon>
        <taxon>Kickxellomycotina</taxon>
        <taxon>Kickxellomycetes</taxon>
        <taxon>Kickxellales</taxon>
        <taxon>Kickxellaceae</taxon>
        <taxon>Coemansia</taxon>
    </lineage>
</organism>
<dbReference type="Proteomes" id="UP001151516">
    <property type="component" value="Unassembled WGS sequence"/>
</dbReference>
<evidence type="ECO:0000256" key="5">
    <source>
        <dbReference type="ARBA" id="ARBA00023163"/>
    </source>
</evidence>
<evidence type="ECO:0000256" key="1">
    <source>
        <dbReference type="ARBA" id="ARBA00004123"/>
    </source>
</evidence>
<evidence type="ECO:0000256" key="2">
    <source>
        <dbReference type="ARBA" id="ARBA00006210"/>
    </source>
</evidence>
<dbReference type="OrthoDB" id="2281547at2759"/>
<accession>A0A9W8GJT6</accession>
<keyword evidence="4 7" id="KW-0010">Activator</keyword>
<gene>
    <name evidence="10" type="ORF">IWW39_003187</name>
</gene>
<dbReference type="GO" id="GO:0016592">
    <property type="term" value="C:mediator complex"/>
    <property type="evidence" value="ECO:0007669"/>
    <property type="project" value="InterPro"/>
</dbReference>
<feature type="compositionally biased region" description="Polar residues" evidence="8">
    <location>
        <begin position="448"/>
        <end position="457"/>
    </location>
</feature>
<protein>
    <recommendedName>
        <fullName evidence="7">Mediator of RNA polymerase II transcription subunit 1</fullName>
    </recommendedName>
    <alternativeName>
        <fullName evidence="7">Mediator complex subunit 1</fullName>
    </alternativeName>
</protein>
<sequence>MSTEAPSALPYPQRTISDEFHELQYIVSQFQTQLDTPHGTVGLHPFGPVNVDGAKTSFTQACKRLREALTSYRDTTLASWIHLLSAPNNYDSSALALTNKAPAAVRELDEMRRIADALHEDTNKCKTVLLDAAATAISKALAVSGPTGQQATMVVERLKSTARRLGLAQYTDTRTEGSDTITTVTLAGSIIVIDVDIGNSQAALKVKVSYVSDIEHDDRIDALMLDRLRAGDIRGFEELVEEMAVLDRLTRERSPASFIHNTFAIIATLKEIQAQELAALDGDSRLLLRYGSGIALPHARHVGPSSLYFMPATLRHGLADDDWEKLVNTQSMPERAKSVSELCHWLYYTWEPSSSPHYFLPSAVEKLCLPADAMEVAGSQVITVRHPAIHGLDMRFLEFTKQQADGTDMQAEGDTNSEFWIPYTLVARLEPPLPACALTVRAIMTATSSDATTQEPEQTAGHDSPRLLENAPTLENLVRGIATNHPGSGQEASPEERAVEMESPQIRAWTICRIPVHSPRSILAITAILRRQATFNSLLASCFATTQPRVTAKTYANDPFRIDLLVRAHKGDVDAMAESAESPADQGLVVRVAETLGDVHVWTHQALGITTADDLLATLASIATSTLSKSTAHPSLSKVAGIGNSIPIIASWILAHPQ</sequence>
<evidence type="ECO:0000256" key="6">
    <source>
        <dbReference type="ARBA" id="ARBA00023242"/>
    </source>
</evidence>
<proteinExistence type="inferred from homology"/>
<evidence type="ECO:0000259" key="9">
    <source>
        <dbReference type="Pfam" id="PF10744"/>
    </source>
</evidence>
<keyword evidence="11" id="KW-1185">Reference proteome</keyword>
<evidence type="ECO:0000256" key="3">
    <source>
        <dbReference type="ARBA" id="ARBA00023015"/>
    </source>
</evidence>
<name>A0A9W8GJT6_9FUNG</name>
<keyword evidence="5 7" id="KW-0804">Transcription</keyword>
<comment type="caution">
    <text evidence="10">The sequence shown here is derived from an EMBL/GenBank/DDBJ whole genome shotgun (WGS) entry which is preliminary data.</text>
</comment>
<evidence type="ECO:0000256" key="8">
    <source>
        <dbReference type="SAM" id="MobiDB-lite"/>
    </source>
</evidence>
<dbReference type="EMBL" id="JANBTX010000083">
    <property type="protein sequence ID" value="KAJ2687106.1"/>
    <property type="molecule type" value="Genomic_DNA"/>
</dbReference>
<evidence type="ECO:0000313" key="10">
    <source>
        <dbReference type="EMBL" id="KAJ2687106.1"/>
    </source>
</evidence>
<reference evidence="10" key="1">
    <citation type="submission" date="2022-07" db="EMBL/GenBank/DDBJ databases">
        <title>Phylogenomic reconstructions and comparative analyses of Kickxellomycotina fungi.</title>
        <authorList>
            <person name="Reynolds N.K."/>
            <person name="Stajich J.E."/>
            <person name="Barry K."/>
            <person name="Grigoriev I.V."/>
            <person name="Crous P."/>
            <person name="Smith M.E."/>
        </authorList>
    </citation>
    <scope>NUCLEOTIDE SEQUENCE</scope>
    <source>
        <strain evidence="10">CBS 109367</strain>
    </source>
</reference>
<feature type="domain" description="Mediator complex subunit Med1" evidence="9">
    <location>
        <begin position="153"/>
        <end position="543"/>
    </location>
</feature>
<feature type="region of interest" description="Disordered" evidence="8">
    <location>
        <begin position="448"/>
        <end position="468"/>
    </location>
</feature>
<comment type="function">
    <text evidence="7">Component of the Mediator complex, a coactivator involved in the regulated transcription of nearly all RNA polymerase II-dependent genes. Mediator functions as a bridge to convey information from gene-specific regulatory proteins to the basal RNA polymerase II transcription machinery. Mediator is recruited to promoters by direct interactions with regulatory proteins and serves as a scaffold for the assembly of a functional preinitiation complex with RNA polymerase II and the general transcription factors.</text>
</comment>
<keyword evidence="3 7" id="KW-0805">Transcription regulation</keyword>